<gene>
    <name evidence="2" type="ORF">AWM72_03580</name>
    <name evidence="3" type="ORF">CYJ28_08150</name>
</gene>
<accession>A0A0X8FB25</accession>
<dbReference type="OrthoDB" id="9806476at2"/>
<evidence type="ECO:0000313" key="5">
    <source>
        <dbReference type="Proteomes" id="UP000234239"/>
    </source>
</evidence>
<evidence type="ECO:0000259" key="1">
    <source>
        <dbReference type="Pfam" id="PF11195"/>
    </source>
</evidence>
<sequence>MTFEAILPQLKDGAHIIREGWSGAEEYVCYVAGQEYEGRPVTPYFLIAVAGEGFSVFQPTVCDLLAEDWRLVD</sequence>
<reference evidence="2 4" key="1">
    <citation type="journal article" date="2016" name="Genome Announc.">
        <title>Complete Genome Sequences of Aerococcus christensenii CCUG 28831T, Aerococcus sanguinicola CCUG 43001T, Aerococcus urinae CCUG 36881T, Aerococcus urinaeequi CCUG 28094T, Aerococcus urinaehominis CCUG 42038 BT, and Aerococcus viridans CCUG 4311T.</title>
        <authorList>
            <person name="Carkaci D."/>
            <person name="Dargis R."/>
            <person name="Nielsen X.C."/>
            <person name="Skovgaard O."/>
            <person name="Fuursted K."/>
            <person name="Christensen J.J."/>
        </authorList>
    </citation>
    <scope>NUCLEOTIDE SEQUENCE [LARGE SCALE GENOMIC DNA]</scope>
    <source>
        <strain evidence="2 4">CCUG43001</strain>
    </source>
</reference>
<evidence type="ECO:0000313" key="4">
    <source>
        <dbReference type="Proteomes" id="UP000069912"/>
    </source>
</evidence>
<organism evidence="2 4">
    <name type="scientific">Aerococcus sanguinicola</name>
    <dbReference type="NCBI Taxonomy" id="119206"/>
    <lineage>
        <taxon>Bacteria</taxon>
        <taxon>Bacillati</taxon>
        <taxon>Bacillota</taxon>
        <taxon>Bacilli</taxon>
        <taxon>Lactobacillales</taxon>
        <taxon>Aerococcaceae</taxon>
        <taxon>Aerococcus</taxon>
    </lineage>
</organism>
<proteinExistence type="predicted"/>
<reference evidence="3 5" key="3">
    <citation type="submission" date="2017-12" db="EMBL/GenBank/DDBJ databases">
        <title>Phylogenetic diversity of female urinary microbiome.</title>
        <authorList>
            <person name="Thomas-White K."/>
            <person name="Wolfe A.J."/>
        </authorList>
    </citation>
    <scope>NUCLEOTIDE SEQUENCE [LARGE SCALE GENOMIC DNA]</scope>
    <source>
        <strain evidence="3 5">UMB0139</strain>
    </source>
</reference>
<dbReference type="Proteomes" id="UP000234239">
    <property type="component" value="Unassembled WGS sequence"/>
</dbReference>
<dbReference type="EMBL" id="PKGY01000004">
    <property type="protein sequence ID" value="PKZ21149.1"/>
    <property type="molecule type" value="Genomic_DNA"/>
</dbReference>
<keyword evidence="4" id="KW-1185">Reference proteome</keyword>
<dbReference type="KEGG" id="asan:AWM72_03580"/>
<dbReference type="InterPro" id="IPR021361">
    <property type="entry name" value="Tad2-like_dom"/>
</dbReference>
<protein>
    <submittedName>
        <fullName evidence="3">DUF2829 domain-containing protein</fullName>
    </submittedName>
</protein>
<dbReference type="AlphaFoldDB" id="A0A0X8FB25"/>
<reference evidence="4" key="2">
    <citation type="submission" date="2016-01" db="EMBL/GenBank/DDBJ databases">
        <title>Six Aerococcus type strain genome sequencing and assembly using PacBio and Illumina Hiseq.</title>
        <authorList>
            <person name="Carkaci D."/>
            <person name="Dargis R."/>
            <person name="Nielsen X.C."/>
            <person name="Skovgaard O."/>
            <person name="Fuursted K."/>
            <person name="Christensen J.J."/>
        </authorList>
    </citation>
    <scope>NUCLEOTIDE SEQUENCE [LARGE SCALE GENOMIC DNA]</scope>
    <source>
        <strain evidence="4">CCUG43001</strain>
    </source>
</reference>
<dbReference type="EMBL" id="CP014160">
    <property type="protein sequence ID" value="AMB93900.1"/>
    <property type="molecule type" value="Genomic_DNA"/>
</dbReference>
<dbReference type="Pfam" id="PF11195">
    <property type="entry name" value="Tad2-like"/>
    <property type="match status" value="1"/>
</dbReference>
<evidence type="ECO:0000313" key="2">
    <source>
        <dbReference type="EMBL" id="AMB93900.1"/>
    </source>
</evidence>
<dbReference type="RefSeq" id="WP_067973273.1">
    <property type="nucleotide sequence ID" value="NZ_CAJHKM010000005.1"/>
</dbReference>
<name>A0A0X8FB25_9LACT</name>
<dbReference type="Proteomes" id="UP000069912">
    <property type="component" value="Chromosome"/>
</dbReference>
<feature type="domain" description="Thoeris anti-defense 2-like" evidence="1">
    <location>
        <begin position="1"/>
        <end position="72"/>
    </location>
</feature>
<evidence type="ECO:0000313" key="3">
    <source>
        <dbReference type="EMBL" id="PKZ21149.1"/>
    </source>
</evidence>
<dbReference type="GeneID" id="92903151"/>